<organism evidence="2 3">
    <name type="scientific">Fusarium duplospermum</name>
    <dbReference type="NCBI Taxonomy" id="1325734"/>
    <lineage>
        <taxon>Eukaryota</taxon>
        <taxon>Fungi</taxon>
        <taxon>Dikarya</taxon>
        <taxon>Ascomycota</taxon>
        <taxon>Pezizomycotina</taxon>
        <taxon>Sordariomycetes</taxon>
        <taxon>Hypocreomycetidae</taxon>
        <taxon>Hypocreales</taxon>
        <taxon>Nectriaceae</taxon>
        <taxon>Fusarium</taxon>
        <taxon>Fusarium solani species complex</taxon>
    </lineage>
</organism>
<name>A0A428NMB8_9HYPO</name>
<reference evidence="2 3" key="1">
    <citation type="submission" date="2017-06" db="EMBL/GenBank/DDBJ databases">
        <title>Comparative genomic analysis of Ambrosia Fusariam Clade fungi.</title>
        <authorList>
            <person name="Stajich J.E."/>
            <person name="Carrillo J."/>
            <person name="Kijimoto T."/>
            <person name="Eskalen A."/>
            <person name="O'Donnell K."/>
            <person name="Kasson M."/>
        </authorList>
    </citation>
    <scope>NUCLEOTIDE SEQUENCE [LARGE SCALE GENOMIC DNA]</scope>
    <source>
        <strain evidence="2 3">NRRL62584</strain>
    </source>
</reference>
<proteinExistence type="predicted"/>
<feature type="region of interest" description="Disordered" evidence="1">
    <location>
        <begin position="105"/>
        <end position="178"/>
    </location>
</feature>
<feature type="compositionally biased region" description="Low complexity" evidence="1">
    <location>
        <begin position="114"/>
        <end position="123"/>
    </location>
</feature>
<dbReference type="AlphaFoldDB" id="A0A428NMB8"/>
<dbReference type="Proteomes" id="UP000288168">
    <property type="component" value="Unassembled WGS sequence"/>
</dbReference>
<evidence type="ECO:0000313" key="2">
    <source>
        <dbReference type="EMBL" id="RSL41924.1"/>
    </source>
</evidence>
<evidence type="ECO:0000256" key="1">
    <source>
        <dbReference type="SAM" id="MobiDB-lite"/>
    </source>
</evidence>
<dbReference type="STRING" id="1325734.A0A428NMB8"/>
<sequence>MAESQIPTLLDADCTSPAAMLDHVGDCIHQFSLRALPWAQSVANENVDRISSIKEKVSEWLGGIQWDNIDEKSLALRFLSVEPPLTTLDDVYVVGEYFAEISENSSQVHREPLPSDSDLPAPSFGSASDMPRDIWENLGQPSEFPAPCTWKEMENALENGSDGSDGSQDENQDVVSRTEVRAVKYPLCR</sequence>
<keyword evidence="3" id="KW-1185">Reference proteome</keyword>
<comment type="caution">
    <text evidence="2">The sequence shown here is derived from an EMBL/GenBank/DDBJ whole genome shotgun (WGS) entry which is preliminary data.</text>
</comment>
<accession>A0A428NMB8</accession>
<evidence type="ECO:0000313" key="3">
    <source>
        <dbReference type="Proteomes" id="UP000288168"/>
    </source>
</evidence>
<dbReference type="EMBL" id="NKCI01000392">
    <property type="protein sequence ID" value="RSL41924.1"/>
    <property type="molecule type" value="Genomic_DNA"/>
</dbReference>
<gene>
    <name evidence="2" type="ORF">CEP54_015666</name>
</gene>
<protein>
    <submittedName>
        <fullName evidence="2">Uncharacterized protein</fullName>
    </submittedName>
</protein>